<dbReference type="AlphaFoldDB" id="A0A165ND05"/>
<accession>A0A165ND05</accession>
<evidence type="ECO:0000256" key="1">
    <source>
        <dbReference type="SAM" id="MobiDB-lite"/>
    </source>
</evidence>
<dbReference type="InParanoid" id="A0A165ND05"/>
<dbReference type="Proteomes" id="UP000076761">
    <property type="component" value="Unassembled WGS sequence"/>
</dbReference>
<dbReference type="EMBL" id="KV425640">
    <property type="protein sequence ID" value="KZT19481.1"/>
    <property type="molecule type" value="Genomic_DNA"/>
</dbReference>
<dbReference type="STRING" id="1314782.A0A165ND05"/>
<evidence type="ECO:0000313" key="3">
    <source>
        <dbReference type="Proteomes" id="UP000076761"/>
    </source>
</evidence>
<feature type="compositionally biased region" description="Low complexity" evidence="1">
    <location>
        <begin position="221"/>
        <end position="233"/>
    </location>
</feature>
<organism evidence="2 3">
    <name type="scientific">Neolentinus lepideus HHB14362 ss-1</name>
    <dbReference type="NCBI Taxonomy" id="1314782"/>
    <lineage>
        <taxon>Eukaryota</taxon>
        <taxon>Fungi</taxon>
        <taxon>Dikarya</taxon>
        <taxon>Basidiomycota</taxon>
        <taxon>Agaricomycotina</taxon>
        <taxon>Agaricomycetes</taxon>
        <taxon>Gloeophyllales</taxon>
        <taxon>Gloeophyllaceae</taxon>
        <taxon>Neolentinus</taxon>
    </lineage>
</organism>
<reference evidence="2 3" key="1">
    <citation type="journal article" date="2016" name="Mol. Biol. Evol.">
        <title>Comparative Genomics of Early-Diverging Mushroom-Forming Fungi Provides Insights into the Origins of Lignocellulose Decay Capabilities.</title>
        <authorList>
            <person name="Nagy L.G."/>
            <person name="Riley R."/>
            <person name="Tritt A."/>
            <person name="Adam C."/>
            <person name="Daum C."/>
            <person name="Floudas D."/>
            <person name="Sun H."/>
            <person name="Yadav J.S."/>
            <person name="Pangilinan J."/>
            <person name="Larsson K.H."/>
            <person name="Matsuura K."/>
            <person name="Barry K."/>
            <person name="Labutti K."/>
            <person name="Kuo R."/>
            <person name="Ohm R.A."/>
            <person name="Bhattacharya S.S."/>
            <person name="Shirouzu T."/>
            <person name="Yoshinaga Y."/>
            <person name="Martin F.M."/>
            <person name="Grigoriev I.V."/>
            <person name="Hibbett D.S."/>
        </authorList>
    </citation>
    <scope>NUCLEOTIDE SEQUENCE [LARGE SCALE GENOMIC DNA]</scope>
    <source>
        <strain evidence="2 3">HHB14362 ss-1</strain>
    </source>
</reference>
<feature type="compositionally biased region" description="Basic and acidic residues" evidence="1">
    <location>
        <begin position="153"/>
        <end position="166"/>
    </location>
</feature>
<evidence type="ECO:0008006" key="4">
    <source>
        <dbReference type="Google" id="ProtNLM"/>
    </source>
</evidence>
<name>A0A165ND05_9AGAM</name>
<dbReference type="Gene3D" id="1.10.20.10">
    <property type="entry name" value="Histone, subunit A"/>
    <property type="match status" value="1"/>
</dbReference>
<gene>
    <name evidence="2" type="ORF">NEOLEDRAFT_967799</name>
</gene>
<keyword evidence="3" id="KW-1185">Reference proteome</keyword>
<dbReference type="SUPFAM" id="SSF47113">
    <property type="entry name" value="Histone-fold"/>
    <property type="match status" value="1"/>
</dbReference>
<proteinExistence type="predicted"/>
<dbReference type="OrthoDB" id="636685at2759"/>
<sequence>MSKEALFVVSLATEEFIKRLSHGAQYRAAMERRTSLNYNDMANCTHFRREFTFLQDVIPQPISLAVALQRRATKDDDILDEEPPMASLASSIIPMSAPISYTGSGTISIPPMYHQNYGQAESAALPSAMSLSTRSSSGGQVKPKIPHLSTNGSEKERMNGKSEAAKLRKRDSRGRWSTAGEEGEADGTPPESISGMGNRRSRTATAPSSVSHERSSRRVHGSASASVSRTSSTQLDAFTHEPHWTVLQQQDSSAEPPESYERGTPPSAPIGISLSAGLGLGRVRHSPLGEGSWGGYTTGPASGFLGGQGRTIYSTQRERRPSNAGSQR</sequence>
<evidence type="ECO:0000313" key="2">
    <source>
        <dbReference type="EMBL" id="KZT19481.1"/>
    </source>
</evidence>
<protein>
    <recommendedName>
        <fullName evidence="4">Transcription factor CBF/NF-Y/archaeal histone domain-containing protein</fullName>
    </recommendedName>
</protein>
<feature type="compositionally biased region" description="Polar residues" evidence="1">
    <location>
        <begin position="129"/>
        <end position="139"/>
    </location>
</feature>
<dbReference type="GO" id="GO:0046982">
    <property type="term" value="F:protein heterodimerization activity"/>
    <property type="evidence" value="ECO:0007669"/>
    <property type="project" value="InterPro"/>
</dbReference>
<feature type="region of interest" description="Disordered" evidence="1">
    <location>
        <begin position="128"/>
        <end position="328"/>
    </location>
</feature>
<dbReference type="InterPro" id="IPR009072">
    <property type="entry name" value="Histone-fold"/>
</dbReference>